<dbReference type="Pfam" id="PF02945">
    <property type="entry name" value="Endonuclease_7"/>
    <property type="match status" value="1"/>
</dbReference>
<dbReference type="InterPro" id="IPR044925">
    <property type="entry name" value="His-Me_finger_sf"/>
</dbReference>
<reference evidence="1 2" key="1">
    <citation type="submission" date="2016-03" db="EMBL/GenBank/DDBJ databases">
        <authorList>
            <person name="Montgomery M.T."/>
            <person name="Guerrero C.A."/>
            <person name="Mavrich T.N."/>
            <person name="Pope W.H."/>
            <person name="Garlena R.A."/>
            <person name="Russell D.A."/>
            <person name="Jacobs-Sera D."/>
            <person name="Hendrix R.W."/>
            <person name="Hatfull G.F."/>
        </authorList>
    </citation>
    <scope>NUCLEOTIDE SEQUENCE [LARGE SCALE GENOMIC DNA]</scope>
</reference>
<evidence type="ECO:0000313" key="2">
    <source>
        <dbReference type="Proteomes" id="UP000202160"/>
    </source>
</evidence>
<dbReference type="InterPro" id="IPR004211">
    <property type="entry name" value="Endonuclease_7"/>
</dbReference>
<proteinExistence type="predicted"/>
<keyword evidence="2" id="KW-1185">Reference proteome</keyword>
<dbReference type="SUPFAM" id="SSF54060">
    <property type="entry name" value="His-Me finger endonucleases"/>
    <property type="match status" value="1"/>
</dbReference>
<sequence length="152" mass="17157">MTTPRKGCIDCAAEGITTKRKLKVGRNGRPVPGPRCATHHRQVRRNRRNYSHERHIGETYGITSEQYLQIYEAQGGVCYICQRARGLKKKLSVDHCHATGMVRGLLCQKCNRDILGHLRDDPEAAQRIIDYLRAPPAVQAIGVIITPDMREV</sequence>
<dbReference type="InterPro" id="IPR038563">
    <property type="entry name" value="Endonuclease_7_sf"/>
</dbReference>
<accession>A0A160DG77</accession>
<dbReference type="Gene3D" id="3.40.1800.10">
    <property type="entry name" value="His-Me finger endonucleases"/>
    <property type="match status" value="1"/>
</dbReference>
<dbReference type="RefSeq" id="YP_009269368.1">
    <property type="nucleotide sequence ID" value="NC_030698.1"/>
</dbReference>
<gene>
    <name evidence="1" type="primary">70</name>
    <name evidence="1" type="ORF">PBI_SOUPS_70</name>
</gene>
<dbReference type="OrthoDB" id="27676at10239"/>
<name>A0A160DG77_9CAUD</name>
<dbReference type="Proteomes" id="UP000202160">
    <property type="component" value="Segment"/>
</dbReference>
<dbReference type="KEGG" id="vg:28378722"/>
<protein>
    <submittedName>
        <fullName evidence="1">EndoVII</fullName>
    </submittedName>
</protein>
<dbReference type="EMBL" id="KU998249">
    <property type="protein sequence ID" value="ANA87005.1"/>
    <property type="molecule type" value="Genomic_DNA"/>
</dbReference>
<organism evidence="1 2">
    <name type="scientific">Gordonia phage Soups</name>
    <dbReference type="NCBI Taxonomy" id="1838079"/>
    <lineage>
        <taxon>Viruses</taxon>
        <taxon>Duplodnaviria</taxon>
        <taxon>Heunggongvirae</taxon>
        <taxon>Uroviricota</taxon>
        <taxon>Caudoviricetes</taxon>
        <taxon>Soupsvirus</taxon>
        <taxon>Soupsvirus soups</taxon>
    </lineage>
</organism>
<dbReference type="GeneID" id="28378722"/>
<evidence type="ECO:0000313" key="1">
    <source>
        <dbReference type="EMBL" id="ANA87005.1"/>
    </source>
</evidence>